<organism evidence="1 2">
    <name type="scientific">Malikia spinosa</name>
    <dbReference type="NCBI Taxonomy" id="86180"/>
    <lineage>
        <taxon>Bacteria</taxon>
        <taxon>Pseudomonadati</taxon>
        <taxon>Pseudomonadota</taxon>
        <taxon>Betaproteobacteria</taxon>
        <taxon>Burkholderiales</taxon>
        <taxon>Comamonadaceae</taxon>
        <taxon>Malikia</taxon>
    </lineage>
</organism>
<dbReference type="EMBL" id="VYSB01000016">
    <property type="protein sequence ID" value="MYZ53168.1"/>
    <property type="molecule type" value="Genomic_DNA"/>
</dbReference>
<dbReference type="AlphaFoldDB" id="A0A7C9J887"/>
<reference evidence="1 2" key="1">
    <citation type="submission" date="2019-09" db="EMBL/GenBank/DDBJ databases">
        <title>Identification of Malikia spinosa a prominent benzene-, toluene-, and ethylbenzene-degrading bacterium: enrichment, isolation and whole genome sequencing.</title>
        <authorList>
            <person name="Tancsics A."/>
            <person name="Revesz F."/>
            <person name="Kriszt B."/>
        </authorList>
    </citation>
    <scope>NUCLEOTIDE SEQUENCE [LARGE SCALE GENOMIC DNA]</scope>
    <source>
        <strain evidence="1 2">AB6</strain>
    </source>
</reference>
<proteinExistence type="predicted"/>
<comment type="caution">
    <text evidence="1">The sequence shown here is derived from an EMBL/GenBank/DDBJ whole genome shotgun (WGS) entry which is preliminary data.</text>
</comment>
<sequence length="203" mass="23179">MSLNPTQKKLLAELAKLRFAARNWVRVNRMTRDNITVLERKRDVARAAGDAGMERIVSRYLQESRERLTEYRFYLVEVGQHFAGLSREVNDHLPREAWLEALSVNRSEWESDDMREHGYSPLNVVSVLRLENSATKDDGTQSRPLAWCCQMALMNAMQTSSKLDRAVHEATNEFFGGLFGEYRGRSPLERMGIPASMIQGGEG</sequence>
<evidence type="ECO:0000313" key="1">
    <source>
        <dbReference type="EMBL" id="MYZ53168.1"/>
    </source>
</evidence>
<protein>
    <submittedName>
        <fullName evidence="1">Uncharacterized protein</fullName>
    </submittedName>
</protein>
<dbReference type="Proteomes" id="UP000481947">
    <property type="component" value="Unassembled WGS sequence"/>
</dbReference>
<dbReference type="RefSeq" id="WP_161125828.1">
    <property type="nucleotide sequence ID" value="NZ_VYSB01000016.1"/>
</dbReference>
<evidence type="ECO:0000313" key="2">
    <source>
        <dbReference type="Proteomes" id="UP000481947"/>
    </source>
</evidence>
<gene>
    <name evidence="1" type="ORF">F5985_13775</name>
</gene>
<name>A0A7C9J887_9BURK</name>
<accession>A0A7C9J887</accession>